<accession>A0ACC1HE58</accession>
<sequence length="419" mass="44750">MAVRQYLNSYLLLLVVNALNLVASGLIIAICIVNIVDGAPPTNVVIYNAYSACLFLALLAAEFRPPAFVADSTKFLLTYRGRGLLYTFFGCLVYTNTIFNIAACIFIETLGVTLFVLSWVNLVPPRYGLLYNWGQWTQLANPRLGRDSPANNFSPGSVAGDHKPAIMTDYQTARIRMGYLTGGGGSHLSPHPLASLASSSSSPSLSSSPDTAPPPPRYHYTVNTPTGPGYRVDATTSNIRRSKTTCDAPFRYSPYICTATPVRSASPRLHDHQYSGIPYCNNPSPLDPATPTILVSAATSTNPHMNAAEHPCAPPPSSGSPALSPYPAAINNTNNNATAGGTSSLMDKLEDITKTLDNDNFESKSAAITPTPSSKSSFRHSNPLSPTSRLSSDATPSSLISLSTTVAPVRRKSTTIRFA</sequence>
<dbReference type="EMBL" id="JAMZIH010005709">
    <property type="protein sequence ID" value="KAJ1674752.1"/>
    <property type="molecule type" value="Genomic_DNA"/>
</dbReference>
<keyword evidence="2" id="KW-1185">Reference proteome</keyword>
<dbReference type="Proteomes" id="UP001145114">
    <property type="component" value="Unassembled WGS sequence"/>
</dbReference>
<organism evidence="1 2">
    <name type="scientific">Spiromyces aspiralis</name>
    <dbReference type="NCBI Taxonomy" id="68401"/>
    <lineage>
        <taxon>Eukaryota</taxon>
        <taxon>Fungi</taxon>
        <taxon>Fungi incertae sedis</taxon>
        <taxon>Zoopagomycota</taxon>
        <taxon>Kickxellomycotina</taxon>
        <taxon>Kickxellomycetes</taxon>
        <taxon>Kickxellales</taxon>
        <taxon>Kickxellaceae</taxon>
        <taxon>Spiromyces</taxon>
    </lineage>
</organism>
<gene>
    <name evidence="1" type="ORF">EV182_002635</name>
</gene>
<evidence type="ECO:0000313" key="2">
    <source>
        <dbReference type="Proteomes" id="UP001145114"/>
    </source>
</evidence>
<evidence type="ECO:0000313" key="1">
    <source>
        <dbReference type="EMBL" id="KAJ1674752.1"/>
    </source>
</evidence>
<protein>
    <submittedName>
        <fullName evidence="1">Uncharacterized protein</fullName>
    </submittedName>
</protein>
<reference evidence="1" key="1">
    <citation type="submission" date="2022-06" db="EMBL/GenBank/DDBJ databases">
        <title>Phylogenomic reconstructions and comparative analyses of Kickxellomycotina fungi.</title>
        <authorList>
            <person name="Reynolds N.K."/>
            <person name="Stajich J.E."/>
            <person name="Barry K."/>
            <person name="Grigoriev I.V."/>
            <person name="Crous P."/>
            <person name="Smith M.E."/>
        </authorList>
    </citation>
    <scope>NUCLEOTIDE SEQUENCE</scope>
    <source>
        <strain evidence="1">RSA 2271</strain>
    </source>
</reference>
<comment type="caution">
    <text evidence="1">The sequence shown here is derived from an EMBL/GenBank/DDBJ whole genome shotgun (WGS) entry which is preliminary data.</text>
</comment>
<proteinExistence type="predicted"/>
<name>A0ACC1HE58_9FUNG</name>